<proteinExistence type="predicted"/>
<dbReference type="Pfam" id="PF13372">
    <property type="entry name" value="Alginate_exp"/>
    <property type="match status" value="1"/>
</dbReference>
<sequence>MKLSHWITRTSAALATLAWLCGGGAVKAQDEPEGTERKAAFKLYRWQEDYADLAGKQLSGWEALKYIPIAGWSGAFLSLGGEVRYRLDGYDRYLFGIGRSGHAWASSQERVLQHVDLHWNAFRAFVQFDAATEDGRPVQRAFDRSSPDLRNSFVDATLPAGDGKLTLRGGRQELWLGPSRWLAVRDPTNLRRTFDGGLAEYDDAALTLRGFAARPVEIMDGLFDDTTNGAEAFRGGYLTLKSPLGLPGTLDLYGYAKQQDSAGYRRGTAPEDRWTAGGRLAFKWRGFEMAAEAAKQGGSFGTASIDAVGAYADLGQRFAAVALGGARVVPKLGLRAHYGSGDSNLKDATFRTFVAAYPAASIVSEMSLISVSNLINWQPYLQLFVGPKLTLGASWNVLRKATIADSVYGPSNTMITAKDSASLDVAQIAQLDAVWDVSRFLQFHALYSHVYAGSYVVAAGGRDFDYYRLQLMARW</sequence>
<evidence type="ECO:0000256" key="1">
    <source>
        <dbReference type="SAM" id="SignalP"/>
    </source>
</evidence>
<feature type="domain" description="Alginate export" evidence="2">
    <location>
        <begin position="77"/>
        <end position="466"/>
    </location>
</feature>
<keyword evidence="4" id="KW-1185">Reference proteome</keyword>
<evidence type="ECO:0000313" key="3">
    <source>
        <dbReference type="EMBL" id="MBB5048216.1"/>
    </source>
</evidence>
<dbReference type="Proteomes" id="UP000542353">
    <property type="component" value="Unassembled WGS sequence"/>
</dbReference>
<gene>
    <name evidence="3" type="ORF">HNR60_002978</name>
</gene>
<dbReference type="InterPro" id="IPR025388">
    <property type="entry name" value="Alginate_export_dom"/>
</dbReference>
<dbReference type="Gene3D" id="2.40.160.100">
    <property type="match status" value="1"/>
</dbReference>
<feature type="signal peptide" evidence="1">
    <location>
        <begin position="1"/>
        <end position="28"/>
    </location>
</feature>
<dbReference type="InterPro" id="IPR053728">
    <property type="entry name" value="Alginate_Permeability_Chnl"/>
</dbReference>
<dbReference type="RefSeq" id="WP_184258734.1">
    <property type="nucleotide sequence ID" value="NZ_JACHIH010000018.1"/>
</dbReference>
<reference evidence="3 4" key="1">
    <citation type="submission" date="2020-08" db="EMBL/GenBank/DDBJ databases">
        <title>Genomic Encyclopedia of Type Strains, Phase IV (KMG-IV): sequencing the most valuable type-strain genomes for metagenomic binning, comparative biology and taxonomic classification.</title>
        <authorList>
            <person name="Goeker M."/>
        </authorList>
    </citation>
    <scope>NUCLEOTIDE SEQUENCE [LARGE SCALE GENOMIC DNA]</scope>
    <source>
        <strain evidence="3 4">DSM 12706</strain>
    </source>
</reference>
<name>A0A7W8E0T3_9BRAD</name>
<protein>
    <recommendedName>
        <fullName evidence="2">Alginate export domain-containing protein</fullName>
    </recommendedName>
</protein>
<accession>A0A7W8E0T3</accession>
<evidence type="ECO:0000259" key="2">
    <source>
        <dbReference type="Pfam" id="PF13372"/>
    </source>
</evidence>
<dbReference type="EMBL" id="JACHIH010000018">
    <property type="protein sequence ID" value="MBB5048216.1"/>
    <property type="molecule type" value="Genomic_DNA"/>
</dbReference>
<dbReference type="AlphaFoldDB" id="A0A7W8E0T3"/>
<feature type="chain" id="PRO_5031083964" description="Alginate export domain-containing protein" evidence="1">
    <location>
        <begin position="29"/>
        <end position="475"/>
    </location>
</feature>
<keyword evidence="1" id="KW-0732">Signal</keyword>
<comment type="caution">
    <text evidence="3">The sequence shown here is derived from an EMBL/GenBank/DDBJ whole genome shotgun (WGS) entry which is preliminary data.</text>
</comment>
<organism evidence="3 4">
    <name type="scientific">Rhodopseudomonas rhenobacensis</name>
    <dbReference type="NCBI Taxonomy" id="87461"/>
    <lineage>
        <taxon>Bacteria</taxon>
        <taxon>Pseudomonadati</taxon>
        <taxon>Pseudomonadota</taxon>
        <taxon>Alphaproteobacteria</taxon>
        <taxon>Hyphomicrobiales</taxon>
        <taxon>Nitrobacteraceae</taxon>
        <taxon>Rhodopseudomonas</taxon>
    </lineage>
</organism>
<evidence type="ECO:0000313" key="4">
    <source>
        <dbReference type="Proteomes" id="UP000542353"/>
    </source>
</evidence>